<keyword evidence="1" id="KW-1133">Transmembrane helix</keyword>
<accession>Q7MI15</accession>
<dbReference type="Proteomes" id="UP000002675">
    <property type="component" value="Chromosome I"/>
</dbReference>
<name>Q7MI15_VIBVY</name>
<feature type="transmembrane region" description="Helical" evidence="1">
    <location>
        <begin position="14"/>
        <end position="36"/>
    </location>
</feature>
<keyword evidence="1" id="KW-0812">Transmembrane</keyword>
<sequence length="213" mass="24344">MRALLYKTALGSLMLPWMLVVRGWGGGVIVFVSILYELNKKSEIEKWLSESTWGNNNANWSKNKELLEYEKIALKPKVEIKEKTGVYPYGMEKPMPSSEGYYHASTRKMAVNSPLCRYVCRFYVPDPEQGFVLTILNSATFIQKSGRWEQEEGQYFYEIAMESRTGLRVNVTYVSDESDICYLVSGKGEGYCSVSFNNGREVNGEAYQIIGRK</sequence>
<evidence type="ECO:0000313" key="3">
    <source>
        <dbReference type="Proteomes" id="UP000002675"/>
    </source>
</evidence>
<keyword evidence="1" id="KW-0472">Membrane</keyword>
<evidence type="ECO:0000313" key="2">
    <source>
        <dbReference type="EMBL" id="BAC95466.1"/>
    </source>
</evidence>
<organism evidence="2 3">
    <name type="scientific">Vibrio vulnificus (strain YJ016)</name>
    <dbReference type="NCBI Taxonomy" id="196600"/>
    <lineage>
        <taxon>Bacteria</taxon>
        <taxon>Pseudomonadati</taxon>
        <taxon>Pseudomonadota</taxon>
        <taxon>Gammaproteobacteria</taxon>
        <taxon>Vibrionales</taxon>
        <taxon>Vibrionaceae</taxon>
        <taxon>Vibrio</taxon>
    </lineage>
</organism>
<evidence type="ECO:0000256" key="1">
    <source>
        <dbReference type="SAM" id="Phobius"/>
    </source>
</evidence>
<dbReference type="HOGENOM" id="CLU_1293916_0_0_6"/>
<gene>
    <name evidence="2" type="ordered locus">VV2702</name>
</gene>
<dbReference type="AlphaFoldDB" id="Q7MI15"/>
<protein>
    <submittedName>
        <fullName evidence="2">Uncharacterized protein</fullName>
    </submittedName>
</protein>
<proteinExistence type="predicted"/>
<dbReference type="EMBL" id="BA000037">
    <property type="protein sequence ID" value="BAC95466.1"/>
    <property type="molecule type" value="Genomic_DNA"/>
</dbReference>
<reference evidence="2 3" key="1">
    <citation type="journal article" date="2003" name="Genome Res.">
        <title>Comparative genome analysis of Vibrio vulnificus, a marine pathogen.</title>
        <authorList>
            <person name="Chen C.Y."/>
            <person name="Wu K.M."/>
            <person name="Chang Y.C."/>
            <person name="Chang C.H."/>
            <person name="Tsai H.C."/>
            <person name="Liao T.L."/>
            <person name="Liu Y.M."/>
            <person name="Chen H.J."/>
            <person name="Shen A.B."/>
            <person name="Li J.C."/>
            <person name="Su T.L."/>
            <person name="Shao C.P."/>
            <person name="Lee C.T."/>
            <person name="Hor L.I."/>
            <person name="Tsai S.F."/>
        </authorList>
    </citation>
    <scope>NUCLEOTIDE SEQUENCE [LARGE SCALE GENOMIC DNA]</scope>
    <source>
        <strain evidence="2 3">YJ016</strain>
    </source>
</reference>
<dbReference type="KEGG" id="vvy:VV2702"/>